<accession>A0AAW2GMD2</accession>
<protein>
    <submittedName>
        <fullName evidence="2">Uncharacterized protein</fullName>
    </submittedName>
</protein>
<name>A0AAW2GMD2_9HYME</name>
<evidence type="ECO:0000256" key="1">
    <source>
        <dbReference type="SAM" id="MobiDB-lite"/>
    </source>
</evidence>
<reference evidence="2 3" key="1">
    <citation type="submission" date="2023-03" db="EMBL/GenBank/DDBJ databases">
        <title>High recombination rates correlate with genetic variation in Cardiocondyla obscurior ants.</title>
        <authorList>
            <person name="Errbii M."/>
        </authorList>
    </citation>
    <scope>NUCLEOTIDE SEQUENCE [LARGE SCALE GENOMIC DNA]</scope>
    <source>
        <strain evidence="2">Alpha-2009</strain>
        <tissue evidence="2">Whole body</tissue>
    </source>
</reference>
<evidence type="ECO:0000313" key="2">
    <source>
        <dbReference type="EMBL" id="KAL0128763.1"/>
    </source>
</evidence>
<feature type="compositionally biased region" description="Basic and acidic residues" evidence="1">
    <location>
        <begin position="111"/>
        <end position="124"/>
    </location>
</feature>
<dbReference type="EMBL" id="JADYXP020000003">
    <property type="protein sequence ID" value="KAL0128763.1"/>
    <property type="molecule type" value="Genomic_DNA"/>
</dbReference>
<sequence>MTERSELPRGARTRWAPPRCASPSSLPRLISRVHLRVHLFVLLYFSFEHGNAHLRPLILTARNNDNNGESRGTRRTHSHGSRASPHASYPPRRSTMPGKRDSDGFYRSGNKYREESRSSVDRSGQRGALSRSGDLGDKSATTRSSPFFVSLEGFDSTFFFSFFFFYRSLKQLIGRDVIDFQIPIIVI</sequence>
<comment type="caution">
    <text evidence="2">The sequence shown here is derived from an EMBL/GenBank/DDBJ whole genome shotgun (WGS) entry which is preliminary data.</text>
</comment>
<dbReference type="Proteomes" id="UP001430953">
    <property type="component" value="Unassembled WGS sequence"/>
</dbReference>
<evidence type="ECO:0000313" key="3">
    <source>
        <dbReference type="Proteomes" id="UP001430953"/>
    </source>
</evidence>
<feature type="region of interest" description="Disordered" evidence="1">
    <location>
        <begin position="1"/>
        <end position="23"/>
    </location>
</feature>
<proteinExistence type="predicted"/>
<organism evidence="2 3">
    <name type="scientific">Cardiocondyla obscurior</name>
    <dbReference type="NCBI Taxonomy" id="286306"/>
    <lineage>
        <taxon>Eukaryota</taxon>
        <taxon>Metazoa</taxon>
        <taxon>Ecdysozoa</taxon>
        <taxon>Arthropoda</taxon>
        <taxon>Hexapoda</taxon>
        <taxon>Insecta</taxon>
        <taxon>Pterygota</taxon>
        <taxon>Neoptera</taxon>
        <taxon>Endopterygota</taxon>
        <taxon>Hymenoptera</taxon>
        <taxon>Apocrita</taxon>
        <taxon>Aculeata</taxon>
        <taxon>Formicoidea</taxon>
        <taxon>Formicidae</taxon>
        <taxon>Myrmicinae</taxon>
        <taxon>Cardiocondyla</taxon>
    </lineage>
</organism>
<gene>
    <name evidence="2" type="ORF">PUN28_003867</name>
</gene>
<keyword evidence="3" id="KW-1185">Reference proteome</keyword>
<dbReference type="AlphaFoldDB" id="A0AAW2GMD2"/>
<feature type="region of interest" description="Disordered" evidence="1">
    <location>
        <begin position="62"/>
        <end position="138"/>
    </location>
</feature>